<reference evidence="2" key="1">
    <citation type="submission" date="2016-07" db="EMBL/GenBank/DDBJ databases">
        <title>Comparative genomics of the Campylobacter concisus group.</title>
        <authorList>
            <person name="Miller W.G."/>
            <person name="Yee E."/>
            <person name="Chapman M.H."/>
            <person name="Huynh S."/>
            <person name="Bono J.L."/>
            <person name="On S.L.W."/>
            <person name="StLeger J."/>
            <person name="Foster G."/>
            <person name="Parker C.T."/>
        </authorList>
    </citation>
    <scope>NUCLEOTIDE SEQUENCE</scope>
    <source>
        <strain evidence="2">525.92</strain>
    </source>
</reference>
<dbReference type="InterPro" id="IPR041494">
    <property type="entry name" value="PIN7"/>
</dbReference>
<accession>A7GVZ5</accession>
<dbReference type="KEGG" id="ccv:CCV52592_0756"/>
<name>A7GVZ5_CAMC5</name>
<dbReference type="RefSeq" id="WP_009649876.1">
    <property type="nucleotide sequence ID" value="NC_009715.2"/>
</dbReference>
<proteinExistence type="predicted"/>
<sequence length="251" mass="29160">MRRFIIDDENISVDKILDIKELDEGDKIYIVTNSKKKISVRVLENLLVKRIKIKIVTFDIRSKDFADKIIVFLMGKLAYKKGKIYIVSKDKFYDSVINFYNTAVHKKRCKFKRLTLEKEEIPAESKAEISALKVESQIVNTPKEDVINEIKILISGCKNLNDFHSALVKRYGATNGLKLYKKLKDRVAVLYSRAKPLDKPKFTDDKNEQIGQIAQNSKNLNDFHNNLIIKFGEDGKQIYKENKENFKSFFV</sequence>
<keyword evidence="3" id="KW-1185">Reference proteome</keyword>
<protein>
    <recommendedName>
        <fullName evidence="1">PIN-like domain-containing protein</fullName>
    </recommendedName>
</protein>
<dbReference type="Pfam" id="PF18475">
    <property type="entry name" value="PIN7"/>
    <property type="match status" value="1"/>
</dbReference>
<evidence type="ECO:0000313" key="3">
    <source>
        <dbReference type="Proteomes" id="UP000006380"/>
    </source>
</evidence>
<dbReference type="Proteomes" id="UP000006380">
    <property type="component" value="Chromosome"/>
</dbReference>
<gene>
    <name evidence="2" type="ORF">CCV52592_0756</name>
</gene>
<dbReference type="AlphaFoldDB" id="A7GVZ5"/>
<dbReference type="OrthoDB" id="5353833at2"/>
<evidence type="ECO:0000259" key="1">
    <source>
        <dbReference type="Pfam" id="PF18475"/>
    </source>
</evidence>
<evidence type="ECO:0000313" key="2">
    <source>
        <dbReference type="EMBL" id="EAT99674.1"/>
    </source>
</evidence>
<dbReference type="STRING" id="360105.CCV52592_0756"/>
<feature type="domain" description="PIN-like" evidence="1">
    <location>
        <begin position="6"/>
        <end position="102"/>
    </location>
</feature>
<organism evidence="2 3">
    <name type="scientific">Campylobacter curvus (strain 525.92)</name>
    <dbReference type="NCBI Taxonomy" id="360105"/>
    <lineage>
        <taxon>Bacteria</taxon>
        <taxon>Pseudomonadati</taxon>
        <taxon>Campylobacterota</taxon>
        <taxon>Epsilonproteobacteria</taxon>
        <taxon>Campylobacterales</taxon>
        <taxon>Campylobacteraceae</taxon>
        <taxon>Campylobacter</taxon>
    </lineage>
</organism>
<dbReference type="HOGENOM" id="CLU_1105524_0_0_7"/>
<dbReference type="EMBL" id="CP000767">
    <property type="protein sequence ID" value="EAT99674.1"/>
    <property type="molecule type" value="Genomic_DNA"/>
</dbReference>